<protein>
    <submittedName>
        <fullName evidence="1">Uncharacterized protein</fullName>
    </submittedName>
</protein>
<keyword evidence="2" id="KW-1185">Reference proteome</keyword>
<dbReference type="Proteomes" id="UP000499080">
    <property type="component" value="Unassembled WGS sequence"/>
</dbReference>
<name>A0A4Y2WYI9_ARAVE</name>
<comment type="caution">
    <text evidence="1">The sequence shown here is derived from an EMBL/GenBank/DDBJ whole genome shotgun (WGS) entry which is preliminary data.</text>
</comment>
<accession>A0A4Y2WYI9</accession>
<dbReference type="Gene3D" id="1.10.340.70">
    <property type="match status" value="1"/>
</dbReference>
<gene>
    <name evidence="1" type="ORF">AVEN_45728_1</name>
</gene>
<organism evidence="1 2">
    <name type="scientific">Araneus ventricosus</name>
    <name type="common">Orbweaver spider</name>
    <name type="synonym">Epeira ventricosa</name>
    <dbReference type="NCBI Taxonomy" id="182803"/>
    <lineage>
        <taxon>Eukaryota</taxon>
        <taxon>Metazoa</taxon>
        <taxon>Ecdysozoa</taxon>
        <taxon>Arthropoda</taxon>
        <taxon>Chelicerata</taxon>
        <taxon>Arachnida</taxon>
        <taxon>Araneae</taxon>
        <taxon>Araneomorphae</taxon>
        <taxon>Entelegynae</taxon>
        <taxon>Araneoidea</taxon>
        <taxon>Araneidae</taxon>
        <taxon>Araneus</taxon>
    </lineage>
</organism>
<sequence>MDCLSRAQPVNLNCLSADVSINDEVHQACASAVLEISSENLTADAIIQETGKDQELAQIKQELFSSPINSDYILDSGILFKNNHIVISKTLQPTVLNELHSTHIGITKMKQLA</sequence>
<dbReference type="AlphaFoldDB" id="A0A4Y2WYI9"/>
<proteinExistence type="predicted"/>
<dbReference type="EMBL" id="BGPR01068556">
    <property type="protein sequence ID" value="GBO42465.1"/>
    <property type="molecule type" value="Genomic_DNA"/>
</dbReference>
<evidence type="ECO:0000313" key="2">
    <source>
        <dbReference type="Proteomes" id="UP000499080"/>
    </source>
</evidence>
<reference evidence="1 2" key="1">
    <citation type="journal article" date="2019" name="Sci. Rep.">
        <title>Orb-weaving spider Araneus ventricosus genome elucidates the spidroin gene catalogue.</title>
        <authorList>
            <person name="Kono N."/>
            <person name="Nakamura H."/>
            <person name="Ohtoshi R."/>
            <person name="Moran D.A.P."/>
            <person name="Shinohara A."/>
            <person name="Yoshida Y."/>
            <person name="Fujiwara M."/>
            <person name="Mori M."/>
            <person name="Tomita M."/>
            <person name="Arakawa K."/>
        </authorList>
    </citation>
    <scope>NUCLEOTIDE SEQUENCE [LARGE SCALE GENOMIC DNA]</scope>
</reference>
<evidence type="ECO:0000313" key="1">
    <source>
        <dbReference type="EMBL" id="GBO42465.1"/>
    </source>
</evidence>